<dbReference type="SUPFAM" id="SSF48371">
    <property type="entry name" value="ARM repeat"/>
    <property type="match status" value="1"/>
</dbReference>
<keyword evidence="2" id="KW-1185">Reference proteome</keyword>
<name>X6P6Y7_RETFI</name>
<accession>X6P6Y7</accession>
<reference evidence="1 2" key="1">
    <citation type="journal article" date="2013" name="Curr. Biol.">
        <title>The Genome of the Foraminiferan Reticulomyxa filosa.</title>
        <authorList>
            <person name="Glockner G."/>
            <person name="Hulsmann N."/>
            <person name="Schleicher M."/>
            <person name="Noegel A.A."/>
            <person name="Eichinger L."/>
            <person name="Gallinger C."/>
            <person name="Pawlowski J."/>
            <person name="Sierra R."/>
            <person name="Euteneuer U."/>
            <person name="Pillet L."/>
            <person name="Moustafa A."/>
            <person name="Platzer M."/>
            <person name="Groth M."/>
            <person name="Szafranski K."/>
            <person name="Schliwa M."/>
        </authorList>
    </citation>
    <scope>NUCLEOTIDE SEQUENCE [LARGE SCALE GENOMIC DNA]</scope>
</reference>
<organism evidence="1 2">
    <name type="scientific">Reticulomyxa filosa</name>
    <dbReference type="NCBI Taxonomy" id="46433"/>
    <lineage>
        <taxon>Eukaryota</taxon>
        <taxon>Sar</taxon>
        <taxon>Rhizaria</taxon>
        <taxon>Retaria</taxon>
        <taxon>Foraminifera</taxon>
        <taxon>Monothalamids</taxon>
        <taxon>Reticulomyxidae</taxon>
        <taxon>Reticulomyxa</taxon>
    </lineage>
</organism>
<comment type="caution">
    <text evidence="1">The sequence shown here is derived from an EMBL/GenBank/DDBJ whole genome shotgun (WGS) entry which is preliminary data.</text>
</comment>
<dbReference type="InterPro" id="IPR011989">
    <property type="entry name" value="ARM-like"/>
</dbReference>
<gene>
    <name evidence="1" type="ORF">RFI_03728</name>
</gene>
<evidence type="ECO:0000313" key="2">
    <source>
        <dbReference type="Proteomes" id="UP000023152"/>
    </source>
</evidence>
<dbReference type="Gene3D" id="1.25.10.10">
    <property type="entry name" value="Leucine-rich Repeat Variant"/>
    <property type="match status" value="1"/>
</dbReference>
<dbReference type="EMBL" id="ASPP01003445">
    <property type="protein sequence ID" value="ETO33377.1"/>
    <property type="molecule type" value="Genomic_DNA"/>
</dbReference>
<protein>
    <submittedName>
        <fullName evidence="1">Uncharacterized protein</fullName>
    </submittedName>
</protein>
<sequence length="513" mass="60480">MYHQSNQVIQKELRILDNNGLIRDRLNVLNYLCVSTETLSIVIQCYKQYFKISWYLFCKIFGKLNEKQLDDVLEFLMNGLSDKGEDSMCAELLTEMALNLNERQLNKVLKFLMNAFDDGKIKIYDKYTHTLAMISLQLGGKQLDNVFQYLINKCHTYFYYKYNTQFIMKLKEEQLDYVFKCWINGLSDNKYIRSICAGLLGELSMKWNEKQLNDTFNSLIDRLNDENEDIWVCRECARSLGTIAVKLNEQQIHDTFNHLINGFQNKKAYIYGHLLETIITMKIFVISVQNLLEIFITKLNERYLTDAFQHLINGLKYENKYVRSSCVETLGDISVKLDEKQLEEVFNAFIEHLAIYEASYYYALAKISVKLNDKQLYLLMKRLLEKGKKNLWYINIVLKGMSEDMWKRVTICALKENTPLKMINKKKHKVVNDNSIWKNLFGNKKNTRKEITAENTQIKINENKEMELFAFGLLTYNPRIQLNCNDDNITLDALNELTNYCNKQASEWGYSYH</sequence>
<dbReference type="InterPro" id="IPR016024">
    <property type="entry name" value="ARM-type_fold"/>
</dbReference>
<evidence type="ECO:0000313" key="1">
    <source>
        <dbReference type="EMBL" id="ETO33377.1"/>
    </source>
</evidence>
<dbReference type="AlphaFoldDB" id="X6P6Y7"/>
<dbReference type="Proteomes" id="UP000023152">
    <property type="component" value="Unassembled WGS sequence"/>
</dbReference>
<proteinExistence type="predicted"/>